<evidence type="ECO:0000256" key="1">
    <source>
        <dbReference type="SAM" id="Coils"/>
    </source>
</evidence>
<feature type="compositionally biased region" description="Low complexity" evidence="2">
    <location>
        <begin position="8"/>
        <end position="19"/>
    </location>
</feature>
<feature type="compositionally biased region" description="Polar residues" evidence="2">
    <location>
        <begin position="283"/>
        <end position="298"/>
    </location>
</feature>
<protein>
    <submittedName>
        <fullName evidence="3">Uncharacterized protein</fullName>
    </submittedName>
</protein>
<reference evidence="3 4" key="1">
    <citation type="submission" date="2011-10" db="EMBL/GenBank/DDBJ databases">
        <authorList>
            <person name="Genoscope - CEA"/>
        </authorList>
    </citation>
    <scope>NUCLEOTIDE SEQUENCE [LARGE SCALE GENOMIC DNA]</scope>
    <source>
        <strain evidence="3 4">RCC 1105</strain>
    </source>
</reference>
<feature type="compositionally biased region" description="Basic and acidic residues" evidence="2">
    <location>
        <begin position="20"/>
        <end position="44"/>
    </location>
</feature>
<feature type="region of interest" description="Disordered" evidence="2">
    <location>
        <begin position="62"/>
        <end position="88"/>
    </location>
</feature>
<dbReference type="GeneID" id="19016885"/>
<dbReference type="KEGG" id="bpg:Bathy03g03480"/>
<organism evidence="3 4">
    <name type="scientific">Bathycoccus prasinos</name>
    <dbReference type="NCBI Taxonomy" id="41875"/>
    <lineage>
        <taxon>Eukaryota</taxon>
        <taxon>Viridiplantae</taxon>
        <taxon>Chlorophyta</taxon>
        <taxon>Mamiellophyceae</taxon>
        <taxon>Mamiellales</taxon>
        <taxon>Bathycoccaceae</taxon>
        <taxon>Bathycoccus</taxon>
    </lineage>
</organism>
<dbReference type="Proteomes" id="UP000198341">
    <property type="component" value="Chromosome 3"/>
</dbReference>
<sequence length="492" mass="54748">MRRRRQLSSTSSKSPYSSSKPDRRSNDDENKRRSSNDFSSPEKKTNKHVSFCNKSTVVVFAEEEDQEEKKNTATTNNNDSNNFERGGPPVVLKFTYQEEKLMDAPSKIRLETSNELRHQRAKLKEKLSHVEEQFDNAKRSMAEGEFRECASILENVVVRELAERINARQFQMNLEKLRFQRHRRLAILEEQTRVGGGKLKRKPMGLGVGGRSENHHQEFLDAETMMTTKTTTTTTTMDISTEIGEDDSVSGKKSYGGITNHQATTEKALRRRSGESSASEASTLQMQLGINNTNNSSDSMRDIKSDDELLPSPKGQKYINNASVMMDGSTRSSPSASTDSFVDINRVTQSNAQHASSELTDTQEKNMNFKVSPAPPARELKTPQELTMIESALEMCAKAYENMGNKWAAEQKLNEAAKIREIISRCDPTTDTVAAVASPLQNFCPIEPTSMNSTLTHQTKLFETRMKQLFSSSVSSAAAAAAAAAAASEIQS</sequence>
<feature type="region of interest" description="Disordered" evidence="2">
    <location>
        <begin position="1"/>
        <end position="49"/>
    </location>
</feature>
<evidence type="ECO:0000313" key="3">
    <source>
        <dbReference type="EMBL" id="CCO15716.1"/>
    </source>
</evidence>
<feature type="region of interest" description="Disordered" evidence="2">
    <location>
        <begin position="244"/>
        <end position="316"/>
    </location>
</feature>
<dbReference type="AlphaFoldDB" id="K8ECL2"/>
<feature type="coiled-coil region" evidence="1">
    <location>
        <begin position="113"/>
        <end position="140"/>
    </location>
</feature>
<gene>
    <name evidence="3" type="ORF">Bathy03g03480</name>
</gene>
<evidence type="ECO:0000256" key="2">
    <source>
        <dbReference type="SAM" id="MobiDB-lite"/>
    </source>
</evidence>
<keyword evidence="1" id="KW-0175">Coiled coil</keyword>
<dbReference type="EMBL" id="FO082276">
    <property type="protein sequence ID" value="CCO15716.1"/>
    <property type="molecule type" value="Genomic_DNA"/>
</dbReference>
<name>K8ECL2_9CHLO</name>
<accession>K8ECL2</accession>
<proteinExistence type="predicted"/>
<keyword evidence="4" id="KW-1185">Reference proteome</keyword>
<evidence type="ECO:0000313" key="4">
    <source>
        <dbReference type="Proteomes" id="UP000198341"/>
    </source>
</evidence>
<feature type="compositionally biased region" description="Low complexity" evidence="2">
    <location>
        <begin position="72"/>
        <end position="81"/>
    </location>
</feature>
<dbReference type="RefSeq" id="XP_007514279.1">
    <property type="nucleotide sequence ID" value="XM_007514217.1"/>
</dbReference>